<reference evidence="3" key="1">
    <citation type="submission" date="2024-06" db="EMBL/GenBank/DDBJ databases">
        <authorList>
            <person name="Ryan C."/>
        </authorList>
    </citation>
    <scope>NUCLEOTIDE SEQUENCE [LARGE SCALE GENOMIC DNA]</scope>
</reference>
<evidence type="ECO:0000313" key="2">
    <source>
        <dbReference type="EMBL" id="CAL4898719.1"/>
    </source>
</evidence>
<evidence type="ECO:0000256" key="1">
    <source>
        <dbReference type="SAM" id="Phobius"/>
    </source>
</evidence>
<keyword evidence="1" id="KW-0812">Transmembrane</keyword>
<proteinExistence type="predicted"/>
<dbReference type="PANTHER" id="PTHR31549:SF244">
    <property type="entry name" value="OS08G0121500 PROTEIN"/>
    <property type="match status" value="1"/>
</dbReference>
<reference evidence="2 3" key="2">
    <citation type="submission" date="2024-10" db="EMBL/GenBank/DDBJ databases">
        <authorList>
            <person name="Ryan C."/>
        </authorList>
    </citation>
    <scope>NUCLEOTIDE SEQUENCE [LARGE SCALE GENOMIC DNA]</scope>
</reference>
<feature type="transmembrane region" description="Helical" evidence="1">
    <location>
        <begin position="456"/>
        <end position="475"/>
    </location>
</feature>
<name>A0ABC8VXQ6_9POAL</name>
<protein>
    <submittedName>
        <fullName evidence="2">Uncharacterized protein</fullName>
    </submittedName>
</protein>
<dbReference type="Pfam" id="PF03140">
    <property type="entry name" value="DUF247"/>
    <property type="match status" value="1"/>
</dbReference>
<dbReference type="AlphaFoldDB" id="A0ABC8VXQ6"/>
<keyword evidence="1" id="KW-1133">Transmembrane helix</keyword>
<dbReference type="EMBL" id="OZ075121">
    <property type="protein sequence ID" value="CAL4898719.1"/>
    <property type="molecule type" value="Genomic_DNA"/>
</dbReference>
<accession>A0ABC8VXQ6</accession>
<dbReference type="PANTHER" id="PTHR31549">
    <property type="entry name" value="PROTEIN, PUTATIVE (DUF247)-RELATED-RELATED"/>
    <property type="match status" value="1"/>
</dbReference>
<keyword evidence="1" id="KW-0472">Membrane</keyword>
<sequence>MDRPRRAMDLHDPEAGLLPREQMDLPSRLSASNASFRRMAQQRHNRPLIIQKVPQSVRGGLEKRYFVPDVVSIGPYHHRSQHEPHLAEMEEVKEAVAHEFCQHSALAAADGGQASAAAATVMARLLEAVTSILPNAKGCYADSRFDSIRDDNDFAYMMVVDGCFLLAVMAVLTRRYPEELGHGSWTHGRMLRIMKDILLFENQIPWIVLRTLMALLQPIPVDDFVDRILAYFDFGVHNRGHERPQSSSRSRTLWEWERLNPVHLLDLVHQRHLGLGPREPEPDGPIRYCDYARPFAHFTSAVELAEAGIHIYGSGTCRVTDVRVEHALPATALPRLRIGRLILPQLALSWLPRCWLINMVALECVTDRFDHSGVSSYLAILGSLVRAERDVEELRSRRILFSTMSDRRTVEFFEGLLDPLPRQDLYLRTLDAIVKLRTRRSTRSSIHAVYYRNRSIIFAAAPLLSLLVAIIGIAVTNSIKHKYHT</sequence>
<keyword evidence="3" id="KW-1185">Reference proteome</keyword>
<dbReference type="InterPro" id="IPR004158">
    <property type="entry name" value="DUF247_pln"/>
</dbReference>
<organism evidence="2 3">
    <name type="scientific">Urochloa decumbens</name>
    <dbReference type="NCBI Taxonomy" id="240449"/>
    <lineage>
        <taxon>Eukaryota</taxon>
        <taxon>Viridiplantae</taxon>
        <taxon>Streptophyta</taxon>
        <taxon>Embryophyta</taxon>
        <taxon>Tracheophyta</taxon>
        <taxon>Spermatophyta</taxon>
        <taxon>Magnoliopsida</taxon>
        <taxon>Liliopsida</taxon>
        <taxon>Poales</taxon>
        <taxon>Poaceae</taxon>
        <taxon>PACMAD clade</taxon>
        <taxon>Panicoideae</taxon>
        <taxon>Panicodae</taxon>
        <taxon>Paniceae</taxon>
        <taxon>Melinidinae</taxon>
        <taxon>Urochloa</taxon>
    </lineage>
</organism>
<gene>
    <name evidence="2" type="ORF">URODEC1_LOCUS7880</name>
</gene>
<evidence type="ECO:0000313" key="3">
    <source>
        <dbReference type="Proteomes" id="UP001497457"/>
    </source>
</evidence>
<dbReference type="Proteomes" id="UP001497457">
    <property type="component" value="Chromosome 11b"/>
</dbReference>